<dbReference type="InterPro" id="IPR041679">
    <property type="entry name" value="DNA2/NAM7-like_C"/>
</dbReference>
<dbReference type="InterPro" id="IPR027417">
    <property type="entry name" value="P-loop_NTPase"/>
</dbReference>
<name>A0AAU8H3C6_9BACT</name>
<accession>A0AAU8H3C6</accession>
<evidence type="ECO:0000259" key="6">
    <source>
        <dbReference type="Pfam" id="PF13086"/>
    </source>
</evidence>
<dbReference type="PANTHER" id="PTHR43788">
    <property type="entry name" value="DNA2/NAM7 HELICASE FAMILY MEMBER"/>
    <property type="match status" value="1"/>
</dbReference>
<dbReference type="Pfam" id="PF13086">
    <property type="entry name" value="AAA_11"/>
    <property type="match status" value="1"/>
</dbReference>
<dbReference type="CDD" id="cd18808">
    <property type="entry name" value="SF1_C_Upf1"/>
    <property type="match status" value="1"/>
</dbReference>
<comment type="similarity">
    <text evidence="1">Belongs to the DNA2/NAM7 helicase family.</text>
</comment>
<dbReference type="InterPro" id="IPR047187">
    <property type="entry name" value="SF1_C_Upf1"/>
</dbReference>
<dbReference type="SUPFAM" id="SSF52540">
    <property type="entry name" value="P-loop containing nucleoside triphosphate hydrolases"/>
    <property type="match status" value="1"/>
</dbReference>
<dbReference type="GO" id="GO:0043139">
    <property type="term" value="F:5'-3' DNA helicase activity"/>
    <property type="evidence" value="ECO:0007669"/>
    <property type="project" value="TreeGrafter"/>
</dbReference>
<proteinExistence type="inferred from homology"/>
<dbReference type="GO" id="GO:0005524">
    <property type="term" value="F:ATP binding"/>
    <property type="evidence" value="ECO:0007669"/>
    <property type="project" value="UniProtKB-KW"/>
</dbReference>
<keyword evidence="2" id="KW-0547">Nucleotide-binding</keyword>
<dbReference type="InterPro" id="IPR041677">
    <property type="entry name" value="DNA2/NAM7_AAA_11"/>
</dbReference>
<keyword evidence="4" id="KW-0347">Helicase</keyword>
<dbReference type="EMBL" id="CP144374">
    <property type="protein sequence ID" value="XCH48731.1"/>
    <property type="molecule type" value="Genomic_DNA"/>
</dbReference>
<evidence type="ECO:0000313" key="8">
    <source>
        <dbReference type="EMBL" id="XCH48731.1"/>
    </source>
</evidence>
<evidence type="ECO:0000256" key="3">
    <source>
        <dbReference type="ARBA" id="ARBA00022801"/>
    </source>
</evidence>
<dbReference type="KEGG" id="tob:V4D31_00930"/>
<keyword evidence="3" id="KW-0378">Hydrolase</keyword>
<evidence type="ECO:0000256" key="4">
    <source>
        <dbReference type="ARBA" id="ARBA00022806"/>
    </source>
</evidence>
<reference evidence="8" key="1">
    <citation type="submission" date="2024-01" db="EMBL/GenBank/DDBJ databases">
        <title>The first autotrophic representatives of the genus Thermodesulfovibrio.</title>
        <authorList>
            <person name="Maltseva A.I."/>
            <person name="Elcheninov A.G."/>
            <person name="Kublanov I.V."/>
            <person name="Lebedinsky A.V."/>
            <person name="Frolov E.N."/>
        </authorList>
    </citation>
    <scope>NUCLEOTIDE SEQUENCE</scope>
    <source>
        <strain evidence="8">3462-1</strain>
    </source>
</reference>
<protein>
    <submittedName>
        <fullName evidence="8">AAA domain-containing protein</fullName>
    </submittedName>
</protein>
<dbReference type="Gene3D" id="3.40.50.300">
    <property type="entry name" value="P-loop containing nucleotide triphosphate hydrolases"/>
    <property type="match status" value="2"/>
</dbReference>
<feature type="domain" description="DNA2/NAM7 helicase helicase" evidence="6">
    <location>
        <begin position="297"/>
        <end position="684"/>
    </location>
</feature>
<dbReference type="PANTHER" id="PTHR43788:SF8">
    <property type="entry name" value="DNA-BINDING PROTEIN SMUBP-2"/>
    <property type="match status" value="1"/>
</dbReference>
<dbReference type="Pfam" id="PF13087">
    <property type="entry name" value="AAA_12"/>
    <property type="match status" value="1"/>
</dbReference>
<sequence>MNNQELAVSLIDYYIAFLSHEKTKFIISDDPENLVFLSENYIAEIVKSIKQKGYRNFDLFQIIKDEEVVARIKELIEKTQSEIEKSFKLAFAFPVFKDKEKSAYCALSKYDLDLKKDGKLVICPEEINKKFIEKLKEIDPQNKKIQELEILTQREDHTKDFEFYLTFLEIFAGLSHIHLLPLPEPLSSCAVGFTLLNNFKKLKDRLILKNKDYETTYKDKTTSNEKLVDLNEEQLGFIYIYPDSYYTKNLCSDLKKIKNKIKSDRQMEKKICQLWDYKTKTFNRNNQYRYAFLENELTRSQQEAYNTIINNFLSLIEGPPGTGKTQLIVTFAADMMLANKKVVITSTNNKAVDNVYQKLKEFDEKNKSHFKTGKILRGYSRLGSESYIKEFAKELKEFIDEVKQIPDEKIEENINSLTNEVNILRDFIDKYYQIKQISYDEYKEYFKDSQLMEDFVREQLKTLKYLIERLNKWYLNLFPINLLIGKKYKEDLAKFCDEKGLCLPSLRDRKYLSCKEIYNREKDTLDLLDKLCELNLIKKEFKNLTEKVKILINENEEDIDKLFELARKFYYIRKKELNYWQLANDKDWISKIKDWISKIDSNKIKINKGQLWGLEDYIFKYAPVLITTALSSPVICKPAVDLIDYVIVDEAAQTLFCYTFSLFIRGKQFVAIGDNNQLGPVVTKKDYISLPQNIKPYLSCDKSVYDVIEAITNKTSFIRLKEHFRCARPIIEFCDKLIKYDLEIKTEAEKLEIKNSRISHLFKQHLAFIDVKGRSRGNKSKYNEEEIKVIVDLISELSNEIKLEQVGVIAPFRLQIEKLKERMKDFKELALGTIHTFQGEEKDIIILSCVCGNAKEFQNSRLLPDKRLMNVAVSRARKHLIVVGNKEAIEHIPDDGIRKSPIKELLNHISKEGIVVNGDIFK</sequence>
<gene>
    <name evidence="8" type="ORF">V4D31_00930</name>
</gene>
<evidence type="ECO:0000259" key="7">
    <source>
        <dbReference type="Pfam" id="PF13087"/>
    </source>
</evidence>
<dbReference type="GO" id="GO:0016787">
    <property type="term" value="F:hydrolase activity"/>
    <property type="evidence" value="ECO:0007669"/>
    <property type="project" value="UniProtKB-KW"/>
</dbReference>
<evidence type="ECO:0000256" key="1">
    <source>
        <dbReference type="ARBA" id="ARBA00007913"/>
    </source>
</evidence>
<dbReference type="AlphaFoldDB" id="A0AAU8H3C6"/>
<dbReference type="RefSeq" id="WP_353686371.1">
    <property type="nucleotide sequence ID" value="NZ_CP144374.1"/>
</dbReference>
<organism evidence="8">
    <name type="scientific">Thermodesulfovibrio obliviosus</name>
    <dbReference type="NCBI Taxonomy" id="3118332"/>
    <lineage>
        <taxon>Bacteria</taxon>
        <taxon>Pseudomonadati</taxon>
        <taxon>Nitrospirota</taxon>
        <taxon>Thermodesulfovibrionia</taxon>
        <taxon>Thermodesulfovibrionales</taxon>
        <taxon>Thermodesulfovibrionaceae</taxon>
        <taxon>Thermodesulfovibrio</taxon>
    </lineage>
</organism>
<evidence type="ECO:0000256" key="2">
    <source>
        <dbReference type="ARBA" id="ARBA00022741"/>
    </source>
</evidence>
<dbReference type="InterPro" id="IPR050534">
    <property type="entry name" value="Coronavir_polyprotein_1ab"/>
</dbReference>
<keyword evidence="5" id="KW-0067">ATP-binding</keyword>
<evidence type="ECO:0000256" key="5">
    <source>
        <dbReference type="ARBA" id="ARBA00022840"/>
    </source>
</evidence>
<feature type="domain" description="DNA2/NAM7 helicase-like C-terminal" evidence="7">
    <location>
        <begin position="714"/>
        <end position="886"/>
    </location>
</feature>